<name>A0AAE1GBB0_PETCI</name>
<dbReference type="AlphaFoldDB" id="A0AAE1GBB0"/>
<evidence type="ECO:0000256" key="1">
    <source>
        <dbReference type="ARBA" id="ARBA00022771"/>
    </source>
</evidence>
<organism evidence="5 6">
    <name type="scientific">Petrolisthes cinctipes</name>
    <name type="common">Flat porcelain crab</name>
    <dbReference type="NCBI Taxonomy" id="88211"/>
    <lineage>
        <taxon>Eukaryota</taxon>
        <taxon>Metazoa</taxon>
        <taxon>Ecdysozoa</taxon>
        <taxon>Arthropoda</taxon>
        <taxon>Crustacea</taxon>
        <taxon>Multicrustacea</taxon>
        <taxon>Malacostraca</taxon>
        <taxon>Eumalacostraca</taxon>
        <taxon>Eucarida</taxon>
        <taxon>Decapoda</taxon>
        <taxon>Pleocyemata</taxon>
        <taxon>Anomura</taxon>
        <taxon>Galatheoidea</taxon>
        <taxon>Porcellanidae</taxon>
        <taxon>Petrolisthes</taxon>
    </lineage>
</organism>
<evidence type="ECO:0000256" key="2">
    <source>
        <dbReference type="ARBA" id="ARBA00022833"/>
    </source>
</evidence>
<dbReference type="PROSITE" id="PS50089">
    <property type="entry name" value="ZF_RING_2"/>
    <property type="match status" value="1"/>
</dbReference>
<dbReference type="PANTHER" id="PTHR25462:SF291">
    <property type="entry name" value="E3 UBIQUITIN-PROTEIN LIGASE TRIM45"/>
    <property type="match status" value="1"/>
</dbReference>
<evidence type="ECO:0000313" key="6">
    <source>
        <dbReference type="Proteomes" id="UP001286313"/>
    </source>
</evidence>
<dbReference type="SUPFAM" id="SSF57850">
    <property type="entry name" value="RING/U-box"/>
    <property type="match status" value="1"/>
</dbReference>
<dbReference type="InterPro" id="IPR001841">
    <property type="entry name" value="Znf_RING"/>
</dbReference>
<dbReference type="EMBL" id="JAWQEG010000541">
    <property type="protein sequence ID" value="KAK3888676.1"/>
    <property type="molecule type" value="Genomic_DNA"/>
</dbReference>
<protein>
    <recommendedName>
        <fullName evidence="4">RING-type domain-containing protein</fullName>
    </recommendedName>
</protein>
<dbReference type="GO" id="GO:0008270">
    <property type="term" value="F:zinc ion binding"/>
    <property type="evidence" value="ECO:0007669"/>
    <property type="project" value="UniProtKB-KW"/>
</dbReference>
<dbReference type="Proteomes" id="UP001286313">
    <property type="component" value="Unassembled WGS sequence"/>
</dbReference>
<accession>A0AAE1GBB0</accession>
<proteinExistence type="predicted"/>
<gene>
    <name evidence="5" type="ORF">Pcinc_007289</name>
</gene>
<dbReference type="InterPro" id="IPR013083">
    <property type="entry name" value="Znf_RING/FYVE/PHD"/>
</dbReference>
<keyword evidence="6" id="KW-1185">Reference proteome</keyword>
<reference evidence="5" key="1">
    <citation type="submission" date="2023-10" db="EMBL/GenBank/DDBJ databases">
        <title>Genome assemblies of two species of porcelain crab, Petrolisthes cinctipes and Petrolisthes manimaculis (Anomura: Porcellanidae).</title>
        <authorList>
            <person name="Angst P."/>
        </authorList>
    </citation>
    <scope>NUCLEOTIDE SEQUENCE</scope>
    <source>
        <strain evidence="5">PB745_01</strain>
        <tissue evidence="5">Gill</tissue>
    </source>
</reference>
<evidence type="ECO:0000256" key="3">
    <source>
        <dbReference type="PROSITE-ProRule" id="PRU00175"/>
    </source>
</evidence>
<keyword evidence="2" id="KW-0862">Zinc</keyword>
<dbReference type="Pfam" id="PF14634">
    <property type="entry name" value="zf-RING_5"/>
    <property type="match status" value="1"/>
</dbReference>
<comment type="caution">
    <text evidence="5">The sequence shown here is derived from an EMBL/GenBank/DDBJ whole genome shotgun (WGS) entry which is preliminary data.</text>
</comment>
<dbReference type="SMART" id="SM00184">
    <property type="entry name" value="RING"/>
    <property type="match status" value="1"/>
</dbReference>
<feature type="domain" description="RING-type" evidence="4">
    <location>
        <begin position="6"/>
        <end position="49"/>
    </location>
</feature>
<evidence type="ECO:0000259" key="4">
    <source>
        <dbReference type="PROSITE" id="PS50089"/>
    </source>
</evidence>
<dbReference type="Gene3D" id="3.30.40.10">
    <property type="entry name" value="Zinc/RING finger domain, C3HC4 (zinc finger)"/>
    <property type="match status" value="1"/>
</dbReference>
<keyword evidence="1 3" id="KW-0479">Metal-binding</keyword>
<dbReference type="PANTHER" id="PTHR25462">
    <property type="entry name" value="BONUS, ISOFORM C-RELATED"/>
    <property type="match status" value="1"/>
</dbReference>
<evidence type="ECO:0000313" key="5">
    <source>
        <dbReference type="EMBL" id="KAK3888676.1"/>
    </source>
</evidence>
<keyword evidence="1 3" id="KW-0863">Zinc-finger</keyword>
<sequence length="535" mass="59814">MMDVGCEVCFIQFDEKNHKPRVLPCGHTLCDTCTHDILNRTQIVCPFCRVNHQLTSSEDLPVSFTLLNLATSLPLNSNNTSRRVISPRSLPVTVMEPSIHDGLCEMHGSYKIFQCITCSVWVCRDCTVVNHSQSTCTLMEAQEALDNMKKTQQIQTNNLKLNCTNHLTLLDNYHVKLGHQRHQQQSNLPKLQEVNEVPESCIKALKEEQQRVNKRLYEGQRILTEMDASLSQLMGFNTINTLTQGCQYIQKKVEELETWLLTSKQMLRDSSTAIQVDKEQEKVNLILEVMKCPTNHPLGPGAQIFIHINKNLNEKVTKDNLLAMTRQGNVWAVKGGGEDGAPVTQQDGRLHLHTLRKIQIPSHAVVVPYNCVKQLVKQNSNGVPTKTFLDLHWGELAGGRVYVSLDEEPGMGIVYAVMCSGEGGRSYRNTRLHSVLNKGKTDHERVVGGTDHIHDPVIEMEIGPRRNITLGKDKVSLGTVRGDPVFLLWHSSSPWNGMSSFVVIGTLSDGTDIVRRAAMSNPVTKVMVSDCGLVL</sequence>
<dbReference type="GO" id="GO:0061630">
    <property type="term" value="F:ubiquitin protein ligase activity"/>
    <property type="evidence" value="ECO:0007669"/>
    <property type="project" value="TreeGrafter"/>
</dbReference>
<dbReference type="SUPFAM" id="SSF57845">
    <property type="entry name" value="B-box zinc-binding domain"/>
    <property type="match status" value="1"/>
</dbReference>
<dbReference type="InterPro" id="IPR047153">
    <property type="entry name" value="TRIM45/56/19-like"/>
</dbReference>